<reference evidence="2" key="1">
    <citation type="submission" date="2021-12" db="EMBL/GenBank/DDBJ databases">
        <authorList>
            <person name="Rodrigo-Torres L."/>
            <person name="Arahal R. D."/>
            <person name="Lucena T."/>
        </authorList>
    </citation>
    <scope>NUCLEOTIDE SEQUENCE</scope>
    <source>
        <strain evidence="2">CECT 8419</strain>
    </source>
</reference>
<proteinExistence type="predicted"/>
<keyword evidence="3" id="KW-1185">Reference proteome</keyword>
<evidence type="ECO:0000313" key="3">
    <source>
        <dbReference type="Proteomes" id="UP000837803"/>
    </source>
</evidence>
<dbReference type="Pfam" id="PF00932">
    <property type="entry name" value="LTD"/>
    <property type="match status" value="1"/>
</dbReference>
<protein>
    <recommendedName>
        <fullName evidence="1">LTD domain-containing protein</fullName>
    </recommendedName>
</protein>
<dbReference type="PROSITE" id="PS51841">
    <property type="entry name" value="LTD"/>
    <property type="match status" value="1"/>
</dbReference>
<dbReference type="EMBL" id="CAKLPZ010000002">
    <property type="protein sequence ID" value="CAH1001348.1"/>
    <property type="molecule type" value="Genomic_DNA"/>
</dbReference>
<dbReference type="InterPro" id="IPR001322">
    <property type="entry name" value="Lamin_tail_dom"/>
</dbReference>
<name>A0ABN8FA49_9BACT</name>
<feature type="domain" description="LTD" evidence="1">
    <location>
        <begin position="513"/>
        <end position="643"/>
    </location>
</feature>
<organism evidence="2 3">
    <name type="scientific">Neolewinella maritima</name>
    <dbReference type="NCBI Taxonomy" id="1383882"/>
    <lineage>
        <taxon>Bacteria</taxon>
        <taxon>Pseudomonadati</taxon>
        <taxon>Bacteroidota</taxon>
        <taxon>Saprospiria</taxon>
        <taxon>Saprospirales</taxon>
        <taxon>Lewinellaceae</taxon>
        <taxon>Neolewinella</taxon>
    </lineage>
</organism>
<dbReference type="Gene3D" id="2.60.40.1260">
    <property type="entry name" value="Lamin Tail domain"/>
    <property type="match status" value="1"/>
</dbReference>
<dbReference type="InterPro" id="IPR036415">
    <property type="entry name" value="Lamin_tail_dom_sf"/>
</dbReference>
<dbReference type="Proteomes" id="UP000837803">
    <property type="component" value="Unassembled WGS sequence"/>
</dbReference>
<evidence type="ECO:0000259" key="1">
    <source>
        <dbReference type="PROSITE" id="PS51841"/>
    </source>
</evidence>
<accession>A0ABN8FA49</accession>
<evidence type="ECO:0000313" key="2">
    <source>
        <dbReference type="EMBL" id="CAH1001348.1"/>
    </source>
</evidence>
<dbReference type="Pfam" id="PF08757">
    <property type="entry name" value="CotH"/>
    <property type="match status" value="1"/>
</dbReference>
<dbReference type="InterPro" id="IPR014867">
    <property type="entry name" value="Spore_coat_CotH_CotH2/3/7"/>
</dbReference>
<gene>
    <name evidence="2" type="ORF">LEM8419_02249</name>
</gene>
<sequence>MYDGTPIPVSTSQVVRAARFSGFVQQGRTVGASYLIGEPATELLTVSVGIDPWRLFSTTSGWFMPGPDDGLGAWDPQGANWWTHAEHPAHVDLIEADGTVVHDGTLGLRMFGGVSRMHPQKSFSLSGRKTYGNKRIDYPLFGDDGPDDFRFLVVRNGGSDWGRSFIRDALLTSLLVDPSWDMDLQAARPVHVYLNGTYWGLYHLREKINPRYLADHHKGVKKDSLSLLEHQQTLKHGSIRAYRQLQVFITTQDLRDPATFARLGELMDIDNFQRLQIAQTYFDNRDAGGNIRYWRPDGPGQRFRWLLYDVDQGFGLHRREGWTINTLAFNTDPAGPSWPNPPWSTLFQRRLLTNPDYRRTFVNRTLDYLHSDFSPEAVAELTEIMIDGVTDEMPRHLARWEQSPKQWQYHLEQLRRFGQLRPTYLREHLRDYFRAGADRTVSLQARRGGYVVLNDNLQVGSDGLNGAYFANFPLSLHAVAEPGYRFAGWDGTDLEGSDITLDLARDRAYHLIARFEAVQHPLADQVIINELCPRSKAGGDWVELHNRSSGPVKLTGWYLTDDSRRRYTFPPTSLPAGGYLVVCEKEDKFRQTYPLAPDFLTGLPFGLNKSGDRIGLYAGDGSYVNALSYRLDDQADSSFTYALALPGLDNVQPEHWVVESGPGTPGTANPTHLQTALVPRQTYWTRISIGVAVLLVVGLAKTLHQRPRPEGM</sequence>
<comment type="caution">
    <text evidence="2">The sequence shown here is derived from an EMBL/GenBank/DDBJ whole genome shotgun (WGS) entry which is preliminary data.</text>
</comment>
<dbReference type="SUPFAM" id="SSF74853">
    <property type="entry name" value="Lamin A/C globular tail domain"/>
    <property type="match status" value="1"/>
</dbReference>